<dbReference type="Gene3D" id="3.60.15.10">
    <property type="entry name" value="Ribonuclease Z/Hydroxyacylglutathione hydrolase-like"/>
    <property type="match status" value="1"/>
</dbReference>
<feature type="domain" description="Metallo-beta-lactamase" evidence="3">
    <location>
        <begin position="49"/>
        <end position="247"/>
    </location>
</feature>
<dbReference type="Pfam" id="PF00753">
    <property type="entry name" value="Lactamase_B"/>
    <property type="match status" value="1"/>
</dbReference>
<dbReference type="InterPro" id="IPR001279">
    <property type="entry name" value="Metallo-B-lactamas"/>
</dbReference>
<sequence>MLHHTAAGAPASRHFYSTAQDGAARPAQDRVASPAVEPVIHHVFEKQTGTWQYLVADPATQNAVIIDPVLDYDATTRTISSQTADSMLSLVQESGYHIAMILETHAHADHLTAAAYLQARLAALQGDQSRPPIAIGKRIVDVQKQVGATYGVPTAEYEGAFDKLFDDDDVFMVGDLSVAVMHLPGHTPDHIGYKIADNVFCGDSLFQADLGSARCDFPGGSATLLYNSARRRLLDVLPGDVKVWTGHGFRSSSAPEDAKPMPYTTIRDHRAQNKHLKDGVSESEFVAQRRERDTGLPEPRLIHESLQWNIRAGRLPEPSGGAGNRGKYRMLSLPLKLGKDVEPW</sequence>
<dbReference type="InParanoid" id="A0A1J7J586"/>
<dbReference type="PANTHER" id="PTHR43084:SF1">
    <property type="entry name" value="PERSULFIDE DIOXYGENASE ETHE1, MITOCHONDRIAL"/>
    <property type="match status" value="1"/>
</dbReference>
<dbReference type="GO" id="GO:0046872">
    <property type="term" value="F:metal ion binding"/>
    <property type="evidence" value="ECO:0007669"/>
    <property type="project" value="UniProtKB-KW"/>
</dbReference>
<dbReference type="GO" id="GO:0070813">
    <property type="term" value="P:hydrogen sulfide metabolic process"/>
    <property type="evidence" value="ECO:0007669"/>
    <property type="project" value="TreeGrafter"/>
</dbReference>
<dbReference type="OrthoDB" id="449487at2759"/>
<protein>
    <submittedName>
        <fullName evidence="4">Putative metallo-beta-lactamase domain protein</fullName>
    </submittedName>
</protein>
<evidence type="ECO:0000313" key="5">
    <source>
        <dbReference type="Proteomes" id="UP000182658"/>
    </source>
</evidence>
<organism evidence="4 5">
    <name type="scientific">Coniochaeta ligniaria NRRL 30616</name>
    <dbReference type="NCBI Taxonomy" id="1408157"/>
    <lineage>
        <taxon>Eukaryota</taxon>
        <taxon>Fungi</taxon>
        <taxon>Dikarya</taxon>
        <taxon>Ascomycota</taxon>
        <taxon>Pezizomycotina</taxon>
        <taxon>Sordariomycetes</taxon>
        <taxon>Sordariomycetidae</taxon>
        <taxon>Coniochaetales</taxon>
        <taxon>Coniochaetaceae</taxon>
        <taxon>Coniochaeta</taxon>
    </lineage>
</organism>
<dbReference type="GO" id="GO:0050313">
    <property type="term" value="F:sulfur dioxygenase activity"/>
    <property type="evidence" value="ECO:0007669"/>
    <property type="project" value="InterPro"/>
</dbReference>
<dbReference type="InterPro" id="IPR051682">
    <property type="entry name" value="Mito_Persulfide_Diox"/>
</dbReference>
<name>A0A1J7J586_9PEZI</name>
<dbReference type="CDD" id="cd07724">
    <property type="entry name" value="POD-like_MBL-fold"/>
    <property type="match status" value="1"/>
</dbReference>
<dbReference type="SUPFAM" id="SSF56281">
    <property type="entry name" value="Metallo-hydrolase/oxidoreductase"/>
    <property type="match status" value="1"/>
</dbReference>
<dbReference type="GO" id="GO:0006749">
    <property type="term" value="P:glutathione metabolic process"/>
    <property type="evidence" value="ECO:0007669"/>
    <property type="project" value="InterPro"/>
</dbReference>
<reference evidence="4 5" key="1">
    <citation type="submission" date="2016-10" db="EMBL/GenBank/DDBJ databases">
        <title>Draft genome sequence of Coniochaeta ligniaria NRRL30616, a lignocellulolytic fungus for bioabatement of inhibitors in plant biomass hydrolysates.</title>
        <authorList>
            <consortium name="DOE Joint Genome Institute"/>
            <person name="Jimenez D.J."/>
            <person name="Hector R.E."/>
            <person name="Riley R."/>
            <person name="Sun H."/>
            <person name="Grigoriev I.V."/>
            <person name="Van Elsas J.D."/>
            <person name="Nichols N.N."/>
        </authorList>
    </citation>
    <scope>NUCLEOTIDE SEQUENCE [LARGE SCALE GENOMIC DNA]</scope>
    <source>
        <strain evidence="4 5">NRRL 30616</strain>
    </source>
</reference>
<evidence type="ECO:0000313" key="4">
    <source>
        <dbReference type="EMBL" id="OIW22650.1"/>
    </source>
</evidence>
<dbReference type="EMBL" id="KV875111">
    <property type="protein sequence ID" value="OIW22650.1"/>
    <property type="molecule type" value="Genomic_DNA"/>
</dbReference>
<dbReference type="AlphaFoldDB" id="A0A1J7J586"/>
<keyword evidence="1" id="KW-0479">Metal-binding</keyword>
<proteinExistence type="predicted"/>
<dbReference type="SMART" id="SM00849">
    <property type="entry name" value="Lactamase_B"/>
    <property type="match status" value="1"/>
</dbReference>
<evidence type="ECO:0000256" key="1">
    <source>
        <dbReference type="ARBA" id="ARBA00022723"/>
    </source>
</evidence>
<feature type="region of interest" description="Disordered" evidence="2">
    <location>
        <begin position="1"/>
        <end position="32"/>
    </location>
</feature>
<dbReference type="PANTHER" id="PTHR43084">
    <property type="entry name" value="PERSULFIDE DIOXYGENASE ETHE1"/>
    <property type="match status" value="1"/>
</dbReference>
<gene>
    <name evidence="4" type="ORF">CONLIGDRAFT_587016</name>
</gene>
<dbReference type="InterPro" id="IPR036866">
    <property type="entry name" value="RibonucZ/Hydroxyglut_hydro"/>
</dbReference>
<evidence type="ECO:0000256" key="2">
    <source>
        <dbReference type="SAM" id="MobiDB-lite"/>
    </source>
</evidence>
<dbReference type="InterPro" id="IPR044528">
    <property type="entry name" value="POD-like_MBL-fold"/>
</dbReference>
<dbReference type="STRING" id="1408157.A0A1J7J586"/>
<dbReference type="Proteomes" id="UP000182658">
    <property type="component" value="Unassembled WGS sequence"/>
</dbReference>
<keyword evidence="5" id="KW-1185">Reference proteome</keyword>
<evidence type="ECO:0000259" key="3">
    <source>
        <dbReference type="SMART" id="SM00849"/>
    </source>
</evidence>
<accession>A0A1J7J586</accession>